<proteinExistence type="predicted"/>
<reference evidence="7 8" key="1">
    <citation type="journal article" date="2018" name="Front. Plant Sci.">
        <title>Red Clover (Trifolium pratense) and Zigzag Clover (T. medium) - A Picture of Genomic Similarities and Differences.</title>
        <authorList>
            <person name="Dluhosova J."/>
            <person name="Istvanek J."/>
            <person name="Nedelnik J."/>
            <person name="Repkova J."/>
        </authorList>
    </citation>
    <scope>NUCLEOTIDE SEQUENCE [LARGE SCALE GENOMIC DNA]</scope>
    <source>
        <strain evidence="8">cv. 10/8</strain>
        <tissue evidence="7">Leaf</tissue>
    </source>
</reference>
<evidence type="ECO:0000256" key="1">
    <source>
        <dbReference type="ARBA" id="ARBA00011982"/>
    </source>
</evidence>
<keyword evidence="8" id="KW-1185">Reference proteome</keyword>
<accession>A0A392Q4I5</accession>
<dbReference type="InterPro" id="IPR000157">
    <property type="entry name" value="TIR_dom"/>
</dbReference>
<dbReference type="FunFam" id="3.40.50.10140:FF:000007">
    <property type="entry name" value="Disease resistance protein (TIR-NBS-LRR class)"/>
    <property type="match status" value="1"/>
</dbReference>
<feature type="domain" description="TIR" evidence="6">
    <location>
        <begin position="34"/>
        <end position="173"/>
    </location>
</feature>
<evidence type="ECO:0000256" key="2">
    <source>
        <dbReference type="ARBA" id="ARBA00022801"/>
    </source>
</evidence>
<dbReference type="Pfam" id="PF01582">
    <property type="entry name" value="TIR"/>
    <property type="match status" value="1"/>
</dbReference>
<dbReference type="PANTHER" id="PTHR32009">
    <property type="entry name" value="TMV RESISTANCE PROTEIN N-LIKE"/>
    <property type="match status" value="1"/>
</dbReference>
<sequence length="173" mass="20029">MLKRPFEDMLGEEGSTTTSSSSSQYSHNVQSYRYRYDVFISFRGSDTRHGFVGHLYAHLVRKGLIVFKDDIELRRGESISPQLLQAIQDSRVSIVVFSKDYASSTWCLDEMAAIYSRHLELKQIVFPVFYDVDPSHVRKQNGVYENAFVLHTETFKDDLHKVDGWKRAMTCFA</sequence>
<comment type="caution">
    <text evidence="7">The sequence shown here is derived from an EMBL/GenBank/DDBJ whole genome shotgun (WGS) entry which is preliminary data.</text>
</comment>
<organism evidence="7 8">
    <name type="scientific">Trifolium medium</name>
    <dbReference type="NCBI Taxonomy" id="97028"/>
    <lineage>
        <taxon>Eukaryota</taxon>
        <taxon>Viridiplantae</taxon>
        <taxon>Streptophyta</taxon>
        <taxon>Embryophyta</taxon>
        <taxon>Tracheophyta</taxon>
        <taxon>Spermatophyta</taxon>
        <taxon>Magnoliopsida</taxon>
        <taxon>eudicotyledons</taxon>
        <taxon>Gunneridae</taxon>
        <taxon>Pentapetalae</taxon>
        <taxon>rosids</taxon>
        <taxon>fabids</taxon>
        <taxon>Fabales</taxon>
        <taxon>Fabaceae</taxon>
        <taxon>Papilionoideae</taxon>
        <taxon>50 kb inversion clade</taxon>
        <taxon>NPAAA clade</taxon>
        <taxon>Hologalegina</taxon>
        <taxon>IRL clade</taxon>
        <taxon>Trifolieae</taxon>
        <taxon>Trifolium</taxon>
    </lineage>
</organism>
<dbReference type="EC" id="3.2.2.6" evidence="1"/>
<dbReference type="Proteomes" id="UP000265520">
    <property type="component" value="Unassembled WGS sequence"/>
</dbReference>
<keyword evidence="3" id="KW-0520">NAD</keyword>
<comment type="catalytic activity">
    <reaction evidence="4">
        <text>NAD(+) + H2O = ADP-D-ribose + nicotinamide + H(+)</text>
        <dbReference type="Rhea" id="RHEA:16301"/>
        <dbReference type="ChEBI" id="CHEBI:15377"/>
        <dbReference type="ChEBI" id="CHEBI:15378"/>
        <dbReference type="ChEBI" id="CHEBI:17154"/>
        <dbReference type="ChEBI" id="CHEBI:57540"/>
        <dbReference type="ChEBI" id="CHEBI:57967"/>
        <dbReference type="EC" id="3.2.2.6"/>
    </reaction>
    <physiologicalReaction direction="left-to-right" evidence="4">
        <dbReference type="Rhea" id="RHEA:16302"/>
    </physiologicalReaction>
</comment>
<dbReference type="PROSITE" id="PS50104">
    <property type="entry name" value="TIR"/>
    <property type="match status" value="1"/>
</dbReference>
<name>A0A392Q4I5_9FABA</name>
<dbReference type="Gene3D" id="3.40.50.10140">
    <property type="entry name" value="Toll/interleukin-1 receptor homology (TIR) domain"/>
    <property type="match status" value="1"/>
</dbReference>
<evidence type="ECO:0000256" key="5">
    <source>
        <dbReference type="SAM" id="MobiDB-lite"/>
    </source>
</evidence>
<protein>
    <recommendedName>
        <fullName evidence="1">ADP-ribosyl cyclase/cyclic ADP-ribose hydrolase</fullName>
        <ecNumber evidence="1">3.2.2.6</ecNumber>
    </recommendedName>
</protein>
<evidence type="ECO:0000259" key="6">
    <source>
        <dbReference type="PROSITE" id="PS50104"/>
    </source>
</evidence>
<dbReference type="EMBL" id="LXQA010114228">
    <property type="protein sequence ID" value="MCI19313.1"/>
    <property type="molecule type" value="Genomic_DNA"/>
</dbReference>
<dbReference type="SUPFAM" id="SSF52200">
    <property type="entry name" value="Toll/Interleukin receptor TIR domain"/>
    <property type="match status" value="1"/>
</dbReference>
<feature type="region of interest" description="Disordered" evidence="5">
    <location>
        <begin position="1"/>
        <end position="24"/>
    </location>
</feature>
<evidence type="ECO:0000256" key="3">
    <source>
        <dbReference type="ARBA" id="ARBA00023027"/>
    </source>
</evidence>
<dbReference type="GO" id="GO:0007165">
    <property type="term" value="P:signal transduction"/>
    <property type="evidence" value="ECO:0007669"/>
    <property type="project" value="InterPro"/>
</dbReference>
<evidence type="ECO:0000256" key="4">
    <source>
        <dbReference type="ARBA" id="ARBA00047304"/>
    </source>
</evidence>
<feature type="non-terminal residue" evidence="7">
    <location>
        <position position="173"/>
    </location>
</feature>
<dbReference type="PANTHER" id="PTHR32009:SF39">
    <property type="entry name" value="TIR DOMAIN-CONTAINING PROTEIN"/>
    <property type="match status" value="1"/>
</dbReference>
<dbReference type="InterPro" id="IPR035897">
    <property type="entry name" value="Toll_tir_struct_dom_sf"/>
</dbReference>
<dbReference type="SMART" id="SM00255">
    <property type="entry name" value="TIR"/>
    <property type="match status" value="1"/>
</dbReference>
<dbReference type="GO" id="GO:0061809">
    <property type="term" value="F:NAD+ nucleosidase activity, cyclic ADP-ribose generating"/>
    <property type="evidence" value="ECO:0007669"/>
    <property type="project" value="UniProtKB-EC"/>
</dbReference>
<evidence type="ECO:0000313" key="7">
    <source>
        <dbReference type="EMBL" id="MCI19313.1"/>
    </source>
</evidence>
<dbReference type="AlphaFoldDB" id="A0A392Q4I5"/>
<evidence type="ECO:0000313" key="8">
    <source>
        <dbReference type="Proteomes" id="UP000265520"/>
    </source>
</evidence>
<keyword evidence="2" id="KW-0378">Hydrolase</keyword>